<evidence type="ECO:0000256" key="4">
    <source>
        <dbReference type="ARBA" id="ARBA00023136"/>
    </source>
</evidence>
<evidence type="ECO:0000256" key="5">
    <source>
        <dbReference type="SAM" id="MobiDB-lite"/>
    </source>
</evidence>
<dbReference type="InterPro" id="IPR023271">
    <property type="entry name" value="Aquaporin-like"/>
</dbReference>
<dbReference type="EMBL" id="JAWJWE010000040">
    <property type="protein sequence ID" value="KAK6619699.1"/>
    <property type="molecule type" value="Genomic_DNA"/>
</dbReference>
<reference evidence="7 8" key="1">
    <citation type="submission" date="2023-10" db="EMBL/GenBank/DDBJ databases">
        <title>Genomes of two closely related lineages of the louse Polyplax serrata with different host specificities.</title>
        <authorList>
            <person name="Martinu J."/>
            <person name="Tarabai H."/>
            <person name="Stefka J."/>
            <person name="Hypsa V."/>
        </authorList>
    </citation>
    <scope>NUCLEOTIDE SEQUENCE [LARGE SCALE GENOMIC DNA]</scope>
    <source>
        <strain evidence="7">HR10_N</strain>
    </source>
</reference>
<gene>
    <name evidence="7" type="ORF">RUM43_012456</name>
</gene>
<feature type="compositionally biased region" description="Polar residues" evidence="5">
    <location>
        <begin position="446"/>
        <end position="455"/>
    </location>
</feature>
<evidence type="ECO:0008006" key="9">
    <source>
        <dbReference type="Google" id="ProtNLM"/>
    </source>
</evidence>
<dbReference type="Gene3D" id="1.20.1080.10">
    <property type="entry name" value="Glycerol uptake facilitator protein"/>
    <property type="match status" value="1"/>
</dbReference>
<evidence type="ECO:0000256" key="6">
    <source>
        <dbReference type="SAM" id="Phobius"/>
    </source>
</evidence>
<feature type="compositionally biased region" description="Polar residues" evidence="5">
    <location>
        <begin position="547"/>
        <end position="558"/>
    </location>
</feature>
<keyword evidence="3 6" id="KW-1133">Transmembrane helix</keyword>
<dbReference type="InterPro" id="IPR034294">
    <property type="entry name" value="Aquaporin_transptr"/>
</dbReference>
<protein>
    <recommendedName>
        <fullName evidence="9">Aquaporin</fullName>
    </recommendedName>
</protein>
<feature type="compositionally biased region" description="Basic and acidic residues" evidence="5">
    <location>
        <begin position="521"/>
        <end position="546"/>
    </location>
</feature>
<dbReference type="PRINTS" id="PR00783">
    <property type="entry name" value="MINTRINSICP"/>
</dbReference>
<feature type="region of interest" description="Disordered" evidence="5">
    <location>
        <begin position="142"/>
        <end position="171"/>
    </location>
</feature>
<feature type="region of interest" description="Disordered" evidence="5">
    <location>
        <begin position="199"/>
        <end position="220"/>
    </location>
</feature>
<evidence type="ECO:0000256" key="1">
    <source>
        <dbReference type="ARBA" id="ARBA00004141"/>
    </source>
</evidence>
<dbReference type="SUPFAM" id="SSF81338">
    <property type="entry name" value="Aquaporin-like"/>
    <property type="match status" value="1"/>
</dbReference>
<evidence type="ECO:0000313" key="7">
    <source>
        <dbReference type="EMBL" id="KAK6619699.1"/>
    </source>
</evidence>
<name>A0AAN8NKQ9_POLSC</name>
<dbReference type="PANTHER" id="PTHR19139:SF268">
    <property type="entry name" value="NEUROGENIC PROTEIN BIG BRAIN"/>
    <property type="match status" value="1"/>
</dbReference>
<comment type="subcellular location">
    <subcellularLocation>
        <location evidence="1">Membrane</location>
        <topology evidence="1">Multi-pass membrane protein</topology>
    </subcellularLocation>
</comment>
<evidence type="ECO:0000313" key="8">
    <source>
        <dbReference type="Proteomes" id="UP001372834"/>
    </source>
</evidence>
<feature type="compositionally biased region" description="Basic and acidic residues" evidence="5">
    <location>
        <begin position="432"/>
        <end position="445"/>
    </location>
</feature>
<dbReference type="AlphaFoldDB" id="A0AAN8NKQ9"/>
<feature type="transmembrane region" description="Helical" evidence="6">
    <location>
        <begin position="79"/>
        <end position="96"/>
    </location>
</feature>
<dbReference type="GO" id="GO:0015250">
    <property type="term" value="F:water channel activity"/>
    <property type="evidence" value="ECO:0007669"/>
    <property type="project" value="TreeGrafter"/>
</dbReference>
<proteinExistence type="predicted"/>
<dbReference type="PANTHER" id="PTHR19139">
    <property type="entry name" value="AQUAPORIN TRANSPORTER"/>
    <property type="match status" value="1"/>
</dbReference>
<feature type="region of interest" description="Disordered" evidence="5">
    <location>
        <begin position="432"/>
        <end position="455"/>
    </location>
</feature>
<dbReference type="Proteomes" id="UP001372834">
    <property type="component" value="Unassembled WGS sequence"/>
</dbReference>
<accession>A0AAN8NKQ9</accession>
<organism evidence="7 8">
    <name type="scientific">Polyplax serrata</name>
    <name type="common">Common mouse louse</name>
    <dbReference type="NCBI Taxonomy" id="468196"/>
    <lineage>
        <taxon>Eukaryota</taxon>
        <taxon>Metazoa</taxon>
        <taxon>Ecdysozoa</taxon>
        <taxon>Arthropoda</taxon>
        <taxon>Hexapoda</taxon>
        <taxon>Insecta</taxon>
        <taxon>Pterygota</taxon>
        <taxon>Neoptera</taxon>
        <taxon>Paraneoptera</taxon>
        <taxon>Psocodea</taxon>
        <taxon>Troctomorpha</taxon>
        <taxon>Phthiraptera</taxon>
        <taxon>Anoplura</taxon>
        <taxon>Polyplacidae</taxon>
        <taxon>Polyplax</taxon>
    </lineage>
</organism>
<feature type="compositionally biased region" description="Low complexity" evidence="5">
    <location>
        <begin position="594"/>
        <end position="614"/>
    </location>
</feature>
<evidence type="ECO:0000256" key="2">
    <source>
        <dbReference type="ARBA" id="ARBA00022692"/>
    </source>
</evidence>
<feature type="transmembrane region" description="Helical" evidence="6">
    <location>
        <begin position="116"/>
        <end position="137"/>
    </location>
</feature>
<dbReference type="Pfam" id="PF00230">
    <property type="entry name" value="MIP"/>
    <property type="match status" value="1"/>
</dbReference>
<keyword evidence="2 6" id="KW-0812">Transmembrane</keyword>
<sequence length="614" mass="67428">MMLPWIVCSSWATTFSDEITTATTCLLFHKRVTPGPYPATPSSGLGPWERFGVELILTFIVVFTHFSKLERKLLNNGSMVIGVAYAACTLAGMPMLNPARALGPAFVMNRLWDSHWVFWFGPVLGGIIAAIIHEFIFNSKRHGKRPADSIDGDSSIHSEDEPFEDNKYHPAAYRPVGSGNPNSPGVGYCPSIASTSVYSSPPGRMDRSECGGSKYKQPPHGEGIYSGTRSLYNAKISDGIYSGTKSMYTKSPLLTRANLNRSQSVYTKSQNPRDLLPKPGPLIPAQSLYPIKLGNGGHLSANIRDFASPTPNFISGIKTNDGNFVKVPQGSEHNGNGFNQNTMNFLAGRNGGSRSYHDVTDTDKSGFQSFGVGDHVTNQNVQNQHLLNLKPEKNPAENIYGIRNAPTSGIYPGGEPPRHENKREVVQGKRDCYDVPRGHDTRSETPRSQASSNFNRTAAYVKSVQNNPGFKTRDSNYDIVPSGIREVSNFNQKPHPRWLPPSTEGGPIGKCNESEVGFQKQSEKPELVVREPEQPKSQGIKREPRSHSGSPHNQQWLQQPIPPRRHSSKQQSEGVCDVLPQPLLTTEYVAQGRPSPMSSVSSNSFSTNSPNPPY</sequence>
<feature type="region of interest" description="Disordered" evidence="5">
    <location>
        <begin position="487"/>
        <end position="614"/>
    </location>
</feature>
<dbReference type="GO" id="GO:0005886">
    <property type="term" value="C:plasma membrane"/>
    <property type="evidence" value="ECO:0007669"/>
    <property type="project" value="TreeGrafter"/>
</dbReference>
<keyword evidence="4 6" id="KW-0472">Membrane</keyword>
<evidence type="ECO:0000256" key="3">
    <source>
        <dbReference type="ARBA" id="ARBA00022989"/>
    </source>
</evidence>
<feature type="compositionally biased region" description="Basic and acidic residues" evidence="5">
    <location>
        <begin position="154"/>
        <end position="168"/>
    </location>
</feature>
<comment type="caution">
    <text evidence="7">The sequence shown here is derived from an EMBL/GenBank/DDBJ whole genome shotgun (WGS) entry which is preliminary data.</text>
</comment>
<dbReference type="InterPro" id="IPR000425">
    <property type="entry name" value="MIP"/>
</dbReference>